<protein>
    <submittedName>
        <fullName evidence="1">Uncharacterized protein</fullName>
    </submittedName>
</protein>
<evidence type="ECO:0000313" key="1">
    <source>
        <dbReference type="EMBL" id="KAL2727121.1"/>
    </source>
</evidence>
<feature type="non-terminal residue" evidence="1">
    <location>
        <position position="32"/>
    </location>
</feature>
<sequence length="32" mass="3991">MTNPLDGRRFRDMYLPRGRRKVQENIKKWSIK</sequence>
<reference evidence="1 2" key="1">
    <citation type="journal article" date="2024" name="Ann. Entomol. Soc. Am.">
        <title>Genomic analyses of the southern and eastern yellowjacket wasps (Hymenoptera: Vespidae) reveal evolutionary signatures of social life.</title>
        <authorList>
            <person name="Catto M.A."/>
            <person name="Caine P.B."/>
            <person name="Orr S.E."/>
            <person name="Hunt B.G."/>
            <person name="Goodisman M.A.D."/>
        </authorList>
    </citation>
    <scope>NUCLEOTIDE SEQUENCE [LARGE SCALE GENOMIC DNA]</scope>
    <source>
        <strain evidence="1">233</strain>
        <tissue evidence="1">Head and thorax</tissue>
    </source>
</reference>
<dbReference type="EMBL" id="JAUDFV010000133">
    <property type="protein sequence ID" value="KAL2727121.1"/>
    <property type="molecule type" value="Genomic_DNA"/>
</dbReference>
<keyword evidence="2" id="KW-1185">Reference proteome</keyword>
<accession>A0ABD2B326</accession>
<evidence type="ECO:0000313" key="2">
    <source>
        <dbReference type="Proteomes" id="UP001607302"/>
    </source>
</evidence>
<organism evidence="1 2">
    <name type="scientific">Vespula squamosa</name>
    <name type="common">Southern yellow jacket</name>
    <name type="synonym">Wasp</name>
    <dbReference type="NCBI Taxonomy" id="30214"/>
    <lineage>
        <taxon>Eukaryota</taxon>
        <taxon>Metazoa</taxon>
        <taxon>Ecdysozoa</taxon>
        <taxon>Arthropoda</taxon>
        <taxon>Hexapoda</taxon>
        <taxon>Insecta</taxon>
        <taxon>Pterygota</taxon>
        <taxon>Neoptera</taxon>
        <taxon>Endopterygota</taxon>
        <taxon>Hymenoptera</taxon>
        <taxon>Apocrita</taxon>
        <taxon>Aculeata</taxon>
        <taxon>Vespoidea</taxon>
        <taxon>Vespidae</taxon>
        <taxon>Vespinae</taxon>
        <taxon>Vespula</taxon>
    </lineage>
</organism>
<name>A0ABD2B326_VESSQ</name>
<proteinExistence type="predicted"/>
<comment type="caution">
    <text evidence="1">The sequence shown here is derived from an EMBL/GenBank/DDBJ whole genome shotgun (WGS) entry which is preliminary data.</text>
</comment>
<gene>
    <name evidence="1" type="ORF">V1478_007399</name>
</gene>
<dbReference type="AlphaFoldDB" id="A0ABD2B326"/>
<dbReference type="Proteomes" id="UP001607302">
    <property type="component" value="Unassembled WGS sequence"/>
</dbReference>